<proteinExistence type="predicted"/>
<gene>
    <name evidence="1" type="ordered locus">RPE_1776</name>
</gene>
<dbReference type="InterPro" id="IPR038573">
    <property type="entry name" value="BrnT_sf"/>
</dbReference>
<evidence type="ECO:0000313" key="1">
    <source>
        <dbReference type="EMBL" id="ABJ05724.1"/>
    </source>
</evidence>
<dbReference type="KEGG" id="rpe:RPE_1776"/>
<accession>Q07QR0</accession>
<dbReference type="EMBL" id="CP000463">
    <property type="protein sequence ID" value="ABJ05724.1"/>
    <property type="molecule type" value="Genomic_DNA"/>
</dbReference>
<protein>
    <recommendedName>
        <fullName evidence="2">BrnT family toxin</fullName>
    </recommendedName>
</protein>
<organism evidence="1">
    <name type="scientific">Rhodopseudomonas palustris (strain BisA53)</name>
    <dbReference type="NCBI Taxonomy" id="316055"/>
    <lineage>
        <taxon>Bacteria</taxon>
        <taxon>Pseudomonadati</taxon>
        <taxon>Pseudomonadota</taxon>
        <taxon>Alphaproteobacteria</taxon>
        <taxon>Hyphomicrobiales</taxon>
        <taxon>Nitrobacteraceae</taxon>
        <taxon>Rhodopseudomonas</taxon>
    </lineage>
</organism>
<evidence type="ECO:0008006" key="2">
    <source>
        <dbReference type="Google" id="ProtNLM"/>
    </source>
</evidence>
<dbReference type="OrthoDB" id="9798158at2"/>
<dbReference type="InterPro" id="IPR007460">
    <property type="entry name" value="BrnT_toxin"/>
</dbReference>
<dbReference type="AlphaFoldDB" id="Q07QR0"/>
<dbReference type="Pfam" id="PF04365">
    <property type="entry name" value="BrnT_toxin"/>
    <property type="match status" value="1"/>
</dbReference>
<dbReference type="HOGENOM" id="CLU_149290_3_0_5"/>
<dbReference type="STRING" id="316055.RPE_1776"/>
<dbReference type="eggNOG" id="COG2929">
    <property type="taxonomic scope" value="Bacteria"/>
</dbReference>
<name>Q07QR0_RHOP5</name>
<dbReference type="Gene3D" id="3.10.450.530">
    <property type="entry name" value="Ribonuclease toxin, BrnT, of type II toxin-antitoxin system"/>
    <property type="match status" value="1"/>
</dbReference>
<reference evidence="1" key="1">
    <citation type="submission" date="2006-09" db="EMBL/GenBank/DDBJ databases">
        <title>Complete sequence of Rhodopseudomonas palustris BisA53.</title>
        <authorList>
            <consortium name="US DOE Joint Genome Institute"/>
            <person name="Copeland A."/>
            <person name="Lucas S."/>
            <person name="Lapidus A."/>
            <person name="Barry K."/>
            <person name="Detter J.C."/>
            <person name="Glavina del Rio T."/>
            <person name="Hammon N."/>
            <person name="Israni S."/>
            <person name="Dalin E."/>
            <person name="Tice H."/>
            <person name="Pitluck S."/>
            <person name="Chain P."/>
            <person name="Malfatti S."/>
            <person name="Shin M."/>
            <person name="Vergez L."/>
            <person name="Schmutz J."/>
            <person name="Larimer F."/>
            <person name="Land M."/>
            <person name="Hauser L."/>
            <person name="Pelletier D.A."/>
            <person name="Kyrpides N."/>
            <person name="Kim E."/>
            <person name="Harwood C.S."/>
            <person name="Oda Y."/>
            <person name="Richardson P."/>
        </authorList>
    </citation>
    <scope>NUCLEOTIDE SEQUENCE [LARGE SCALE GENOMIC DNA]</scope>
    <source>
        <strain evidence="1">BisA53</strain>
    </source>
</reference>
<sequence>MDFAGFDWDHGNRAKCRKHGVTPAEIESLFHRAVSVVPDPAHSASEERFKAIGATDAGRMVFVVFTLRQRRDVTLIRPISARYMHRKEIAHYEKEAAKAEK</sequence>